<dbReference type="RefSeq" id="WP_059747079.1">
    <property type="nucleotide sequence ID" value="NZ_LRDC01000041.1"/>
</dbReference>
<accession>A0A125BE28</accession>
<evidence type="ECO:0000313" key="2">
    <source>
        <dbReference type="Proteomes" id="UP000055702"/>
    </source>
</evidence>
<organism evidence="1">
    <name type="scientific">Shewanella frigidimarina</name>
    <dbReference type="NCBI Taxonomy" id="56812"/>
    <lineage>
        <taxon>Bacteria</taxon>
        <taxon>Pseudomonadati</taxon>
        <taxon>Pseudomonadota</taxon>
        <taxon>Gammaproteobacteria</taxon>
        <taxon>Alteromonadales</taxon>
        <taxon>Shewanellaceae</taxon>
        <taxon>Shewanella</taxon>
    </lineage>
</organism>
<reference evidence="1 2" key="1">
    <citation type="submission" date="2016-01" db="EMBL/GenBank/DDBJ databases">
        <title>Draft genome of the antarctic isolate Shewanella frigidimarina Ag06-30.</title>
        <authorList>
            <person name="Parmeciano Di Noto G."/>
            <person name="Vazquez S."/>
            <person name="Mac Cormack W."/>
            <person name="Iriarte A."/>
            <person name="Quiroga C."/>
        </authorList>
    </citation>
    <scope>NUCLEOTIDE SEQUENCE [LARGE SCALE GENOMIC DNA]</scope>
    <source>
        <strain evidence="1 2">Ag06-30</strain>
    </source>
</reference>
<dbReference type="Gene3D" id="3.90.180.10">
    <property type="entry name" value="Medium-chain alcohol dehydrogenases, catalytic domain"/>
    <property type="match status" value="1"/>
</dbReference>
<dbReference type="Gene3D" id="3.40.50.720">
    <property type="entry name" value="NAD(P)-binding Rossmann-like Domain"/>
    <property type="match status" value="1"/>
</dbReference>
<dbReference type="Pfam" id="PF11017">
    <property type="entry name" value="DUF2855"/>
    <property type="match status" value="1"/>
</dbReference>
<sequence>MTTLTSQTQQALVFEVAKNDLSQTRVVELNIELPLAENEVLLKVSKFALTANNISYGITGDALGYWQFFPVNNSPLDTASNSITSKANAVQHTQWGRLPVMGFADVVSSNNKDINVGERVWGFMPMATHFKIIGGKVNPTGFSDLNPCREGLSPVYAHFDRVSTNPFYQLKNEDYDILLRGLFTTSWLVDDFMFDNQYFDATQYLVTSASSKTSIALAFAIKQRGQRSAIGITSEANLSFVKSLGCYDHVISYNDITTLDANVASILVDMAGGKNTLAAIHHHFNQQLRYSCRIGATHHGDIDLTDTQSDGLLPGATPTFFFAPTQLKKRSHEWGVGETMKQMNQSLLNYIEFCRSNITLSHTHNLHHVNDIYQQVLTGNADASVGQIISLDPNTLQPSKQ</sequence>
<comment type="caution">
    <text evidence="1">The sequence shown here is derived from an EMBL/GenBank/DDBJ whole genome shotgun (WGS) entry which is preliminary data.</text>
</comment>
<dbReference type="EMBL" id="LRDC01000041">
    <property type="protein sequence ID" value="KVX00519.1"/>
    <property type="molecule type" value="Genomic_DNA"/>
</dbReference>
<protein>
    <recommendedName>
        <fullName evidence="3">DUF2855 domain-containing protein</fullName>
    </recommendedName>
</protein>
<dbReference type="Proteomes" id="UP000055702">
    <property type="component" value="Unassembled WGS sequence"/>
</dbReference>
<proteinExistence type="predicted"/>
<dbReference type="AlphaFoldDB" id="A0A125BE28"/>
<name>A0A125BE28_SHEFR</name>
<gene>
    <name evidence="1" type="ORF">AWJ07_20315</name>
</gene>
<evidence type="ECO:0000313" key="1">
    <source>
        <dbReference type="EMBL" id="KVX00519.1"/>
    </source>
</evidence>
<evidence type="ECO:0008006" key="3">
    <source>
        <dbReference type="Google" id="ProtNLM"/>
    </source>
</evidence>
<dbReference type="InterPro" id="IPR021276">
    <property type="entry name" value="DUF2855"/>
</dbReference>